<dbReference type="Pfam" id="PF13360">
    <property type="entry name" value="PQQ_2"/>
    <property type="match status" value="1"/>
</dbReference>
<dbReference type="InterPro" id="IPR015943">
    <property type="entry name" value="WD40/YVTN_repeat-like_dom_sf"/>
</dbReference>
<name>A0A1X2IIS1_9FUNG</name>
<dbReference type="PANTHER" id="PTHR34512">
    <property type="entry name" value="CELL SURFACE PROTEIN"/>
    <property type="match status" value="1"/>
</dbReference>
<dbReference type="EMBL" id="MCGE01000010">
    <property type="protein sequence ID" value="ORZ17174.1"/>
    <property type="molecule type" value="Genomic_DNA"/>
</dbReference>
<feature type="region of interest" description="Disordered" evidence="1">
    <location>
        <begin position="1"/>
        <end position="27"/>
    </location>
</feature>
<dbReference type="SUPFAM" id="SSF50998">
    <property type="entry name" value="Quinoprotein alcohol dehydrogenase-like"/>
    <property type="match status" value="1"/>
</dbReference>
<dbReference type="OrthoDB" id="408177at2759"/>
<comment type="caution">
    <text evidence="3">The sequence shown here is derived from an EMBL/GenBank/DDBJ whole genome shotgun (WGS) entry which is preliminary data.</text>
</comment>
<organism evidence="3 4">
    <name type="scientific">Absidia repens</name>
    <dbReference type="NCBI Taxonomy" id="90262"/>
    <lineage>
        <taxon>Eukaryota</taxon>
        <taxon>Fungi</taxon>
        <taxon>Fungi incertae sedis</taxon>
        <taxon>Mucoromycota</taxon>
        <taxon>Mucoromycotina</taxon>
        <taxon>Mucoromycetes</taxon>
        <taxon>Mucorales</taxon>
        <taxon>Cunninghamellaceae</taxon>
        <taxon>Absidia</taxon>
    </lineage>
</organism>
<accession>A0A1X2IIS1</accession>
<protein>
    <recommendedName>
        <fullName evidence="2">Pyrrolo-quinoline quinone repeat domain-containing protein</fullName>
    </recommendedName>
</protein>
<dbReference type="Gene3D" id="2.130.10.10">
    <property type="entry name" value="YVTN repeat-like/Quinoprotein amine dehydrogenase"/>
    <property type="match status" value="2"/>
</dbReference>
<gene>
    <name evidence="3" type="ORF">BCR42DRAFT_482438</name>
</gene>
<keyword evidence="4" id="KW-1185">Reference proteome</keyword>
<dbReference type="AlphaFoldDB" id="A0A1X2IIS1"/>
<dbReference type="InterPro" id="IPR018391">
    <property type="entry name" value="PQQ_b-propeller_rpt"/>
</dbReference>
<dbReference type="InterPro" id="IPR002372">
    <property type="entry name" value="PQQ_rpt_dom"/>
</dbReference>
<feature type="compositionally biased region" description="Polar residues" evidence="1">
    <location>
        <begin position="276"/>
        <end position="287"/>
    </location>
</feature>
<feature type="domain" description="Pyrrolo-quinoline quinone repeat" evidence="2">
    <location>
        <begin position="29"/>
        <end position="181"/>
    </location>
</feature>
<dbReference type="SMART" id="SM00564">
    <property type="entry name" value="PQQ"/>
    <property type="match status" value="2"/>
</dbReference>
<proteinExistence type="predicted"/>
<feature type="region of interest" description="Disordered" evidence="1">
    <location>
        <begin position="267"/>
        <end position="287"/>
    </location>
</feature>
<reference evidence="3 4" key="1">
    <citation type="submission" date="2016-07" db="EMBL/GenBank/DDBJ databases">
        <title>Pervasive Adenine N6-methylation of Active Genes in Fungi.</title>
        <authorList>
            <consortium name="DOE Joint Genome Institute"/>
            <person name="Mondo S.J."/>
            <person name="Dannebaum R.O."/>
            <person name="Kuo R.C."/>
            <person name="Labutti K."/>
            <person name="Haridas S."/>
            <person name="Kuo A."/>
            <person name="Salamov A."/>
            <person name="Ahrendt S.R."/>
            <person name="Lipzen A."/>
            <person name="Sullivan W."/>
            <person name="Andreopoulos W.B."/>
            <person name="Clum A."/>
            <person name="Lindquist E."/>
            <person name="Daum C."/>
            <person name="Ramamoorthy G.K."/>
            <person name="Gryganskyi A."/>
            <person name="Culley D."/>
            <person name="Magnuson J.K."/>
            <person name="James T.Y."/>
            <person name="O'Malley M.A."/>
            <person name="Stajich J.E."/>
            <person name="Spatafora J.W."/>
            <person name="Visel A."/>
            <person name="Grigoriev I.V."/>
        </authorList>
    </citation>
    <scope>NUCLEOTIDE SEQUENCE [LARGE SCALE GENOMIC DNA]</scope>
    <source>
        <strain evidence="3 4">NRRL 1336</strain>
    </source>
</reference>
<evidence type="ECO:0000259" key="2">
    <source>
        <dbReference type="Pfam" id="PF13360"/>
    </source>
</evidence>
<evidence type="ECO:0000256" key="1">
    <source>
        <dbReference type="SAM" id="MobiDB-lite"/>
    </source>
</evidence>
<dbReference type="PANTHER" id="PTHR34512:SF30">
    <property type="entry name" value="OUTER MEMBRANE PROTEIN ASSEMBLY FACTOR BAMB"/>
    <property type="match status" value="1"/>
</dbReference>
<evidence type="ECO:0000313" key="3">
    <source>
        <dbReference type="EMBL" id="ORZ17174.1"/>
    </source>
</evidence>
<evidence type="ECO:0000313" key="4">
    <source>
        <dbReference type="Proteomes" id="UP000193560"/>
    </source>
</evidence>
<dbReference type="InterPro" id="IPR011047">
    <property type="entry name" value="Quinoprotein_ADH-like_sf"/>
</dbReference>
<dbReference type="Proteomes" id="UP000193560">
    <property type="component" value="Unassembled WGS sequence"/>
</dbReference>
<sequence length="287" mass="31759">MPLHSVFGFNEKSEKRSMEKDEESLESQEIRPFTRNQVLLCSTHGKIYAISKKDGSRYWRQDFPTGAFGGIVSLFITDNDTAVIGANGKTACLDLFTGEPKWVNKMKGFGYDEVGVIATPSRFLSPKAQSHLNNQYNDHIADPSAPPSYETTTEVEKQMFYGCSSGKVLAVDPDTGDEAWRFNCPQGGYSIPSILVEPPSQDTEWPFQVIYVGCGRWVYCLKSVTGELLWSLRITNSKLGLGFMSLATPWSSRLAAEAHTNFSAIPHAQHRDVQRRNQQAASSGGGS</sequence>